<dbReference type="RefSeq" id="WP_109903984.1">
    <property type="nucleotide sequence ID" value="NZ_QGLE01000003.1"/>
</dbReference>
<evidence type="ECO:0000313" key="1">
    <source>
        <dbReference type="EMBL" id="PWR24498.1"/>
    </source>
</evidence>
<sequence>MTEKTPEYGYLACIDEAGDPGLKKVRPIDPDGASEWLMLSAVVMRAKWENDVVAWVDNIRTGLGIRQRRDLHYRTLSPTRKIAAANAISRLPLRGFVICSNKKNMRGHENRRAAKIPSQEWFYNFCLRLLLERVTEFCALRTIADHGRKLPIKIEFSRRGGHRYSQTRAYSLYLDHQRKAGSTFLEKRLVRTDMLNTDLMEDHPHDSRAGLQLADIIASAFYQAADCLGPGSWDADPAKALARIMATEKGSQKDFGVCLQPTPPWKANLTAEQQRIFEYYGYNFARW</sequence>
<dbReference type="EMBL" id="QGLE01000003">
    <property type="protein sequence ID" value="PWR24498.1"/>
    <property type="molecule type" value="Genomic_DNA"/>
</dbReference>
<dbReference type="Proteomes" id="UP000245461">
    <property type="component" value="Unassembled WGS sequence"/>
</dbReference>
<proteinExistence type="predicted"/>
<dbReference type="InterPro" id="IPR024524">
    <property type="entry name" value="DUF3800"/>
</dbReference>
<protein>
    <submittedName>
        <fullName evidence="1">DUF3800 domain-containing protein</fullName>
    </submittedName>
</protein>
<gene>
    <name evidence="1" type="ORF">DKG74_06745</name>
</gene>
<reference evidence="1 2" key="1">
    <citation type="submission" date="2018-05" db="EMBL/GenBank/DDBJ databases">
        <title>Zavarzinia sp. HR-AS.</title>
        <authorList>
            <person name="Lee Y."/>
            <person name="Jeon C.O."/>
        </authorList>
    </citation>
    <scope>NUCLEOTIDE SEQUENCE [LARGE SCALE GENOMIC DNA]</scope>
    <source>
        <strain evidence="1 2">HR-AS</strain>
    </source>
</reference>
<organism evidence="1 2">
    <name type="scientific">Zavarzinia aquatilis</name>
    <dbReference type="NCBI Taxonomy" id="2211142"/>
    <lineage>
        <taxon>Bacteria</taxon>
        <taxon>Pseudomonadati</taxon>
        <taxon>Pseudomonadota</taxon>
        <taxon>Alphaproteobacteria</taxon>
        <taxon>Rhodospirillales</taxon>
        <taxon>Zavarziniaceae</taxon>
        <taxon>Zavarzinia</taxon>
    </lineage>
</organism>
<dbReference type="OrthoDB" id="9792394at2"/>
<comment type="caution">
    <text evidence="1">The sequence shown here is derived from an EMBL/GenBank/DDBJ whole genome shotgun (WGS) entry which is preliminary data.</text>
</comment>
<keyword evidence="2" id="KW-1185">Reference proteome</keyword>
<dbReference type="Pfam" id="PF12686">
    <property type="entry name" value="DUF3800"/>
    <property type="match status" value="1"/>
</dbReference>
<evidence type="ECO:0000313" key="2">
    <source>
        <dbReference type="Proteomes" id="UP000245461"/>
    </source>
</evidence>
<dbReference type="AlphaFoldDB" id="A0A317EBP5"/>
<accession>A0A317EBP5</accession>
<name>A0A317EBP5_9PROT</name>